<dbReference type="Pfam" id="PF13581">
    <property type="entry name" value="HATPase_c_2"/>
    <property type="match status" value="1"/>
</dbReference>
<reference evidence="4" key="1">
    <citation type="submission" date="2013-05" db="EMBL/GenBank/DDBJ databases">
        <title>Identification and characterization of the carbapenem MM 4550 and its gene cluster in Streptomyces argenteolus ATCC 11009.</title>
        <authorList>
            <person name="Li R."/>
            <person name="Lloyd E.P."/>
            <person name="Moshos K.A."/>
            <person name="Townsend C.A."/>
        </authorList>
    </citation>
    <scope>NUCLEOTIDE SEQUENCE</scope>
    <source>
        <strain evidence="4">ATCC 11009</strain>
    </source>
</reference>
<dbReference type="AlphaFoldDB" id="T1WU11"/>
<keyword evidence="1" id="KW-0808">Transferase</keyword>
<dbReference type="SUPFAM" id="SSF55874">
    <property type="entry name" value="ATPase domain of HSP90 chaperone/DNA topoisomerase II/histidine kinase"/>
    <property type="match status" value="1"/>
</dbReference>
<protein>
    <recommendedName>
        <fullName evidence="3">Histidine kinase/HSP90-like ATPase domain-containing protein</fullName>
    </recommendedName>
</protein>
<feature type="domain" description="Histidine kinase/HSP90-like ATPase" evidence="3">
    <location>
        <begin position="105"/>
        <end position="222"/>
    </location>
</feature>
<dbReference type="InterPro" id="IPR050267">
    <property type="entry name" value="Anti-sigma-factor_SerPK"/>
</dbReference>
<organism evidence="4">
    <name type="scientific">Streptomyces argenteolus</name>
    <dbReference type="NCBI Taxonomy" id="67274"/>
    <lineage>
        <taxon>Bacteria</taxon>
        <taxon>Bacillati</taxon>
        <taxon>Actinomycetota</taxon>
        <taxon>Actinomycetes</taxon>
        <taxon>Kitasatosporales</taxon>
        <taxon>Streptomycetaceae</taxon>
        <taxon>Streptomyces</taxon>
    </lineage>
</organism>
<feature type="region of interest" description="Disordered" evidence="2">
    <location>
        <begin position="54"/>
        <end position="97"/>
    </location>
</feature>
<keyword evidence="1" id="KW-0723">Serine/threonine-protein kinase</keyword>
<feature type="compositionally biased region" description="Basic and acidic residues" evidence="2">
    <location>
        <begin position="83"/>
        <end position="92"/>
    </location>
</feature>
<proteinExistence type="predicted"/>
<dbReference type="PANTHER" id="PTHR35526:SF3">
    <property type="entry name" value="ANTI-SIGMA-F FACTOR RSBW"/>
    <property type="match status" value="1"/>
</dbReference>
<evidence type="ECO:0000259" key="3">
    <source>
        <dbReference type="Pfam" id="PF13581"/>
    </source>
</evidence>
<name>T1WU11_9ACTN</name>
<dbReference type="GO" id="GO:0004674">
    <property type="term" value="F:protein serine/threonine kinase activity"/>
    <property type="evidence" value="ECO:0007669"/>
    <property type="project" value="UniProtKB-KW"/>
</dbReference>
<dbReference type="EMBL" id="KF042303">
    <property type="protein sequence ID" value="AGU42409.1"/>
    <property type="molecule type" value="Genomic_DNA"/>
</dbReference>
<evidence type="ECO:0000256" key="2">
    <source>
        <dbReference type="SAM" id="MobiDB-lite"/>
    </source>
</evidence>
<feature type="compositionally biased region" description="Low complexity" evidence="2">
    <location>
        <begin position="54"/>
        <end position="73"/>
    </location>
</feature>
<dbReference type="InterPro" id="IPR036890">
    <property type="entry name" value="HATPase_C_sf"/>
</dbReference>
<dbReference type="InterPro" id="IPR003594">
    <property type="entry name" value="HATPase_dom"/>
</dbReference>
<evidence type="ECO:0000313" key="4">
    <source>
        <dbReference type="EMBL" id="AGU42409.1"/>
    </source>
</evidence>
<evidence type="ECO:0000256" key="1">
    <source>
        <dbReference type="ARBA" id="ARBA00022527"/>
    </source>
</evidence>
<keyword evidence="1" id="KW-0418">Kinase</keyword>
<dbReference type="Gene3D" id="3.30.565.10">
    <property type="entry name" value="Histidine kinase-like ATPase, C-terminal domain"/>
    <property type="match status" value="1"/>
</dbReference>
<accession>T1WU11</accession>
<sequence length="225" mass="23746">MERGGDLPVGHAGGELGDLRLSRREQIAVPGAAGSPGPLRGWWRRSSERVRAASHVAPSVSKAAAHSASTAAAGPLSPSRASVQRERPRESVPPRTSRPLAVIALSATPRSVPLLRRLARNLVRGRRLCDTTEEALTVIVTELATNAVLHSGSPDLAVMFEADDTSLTVTVRDGGHWRARPTPRCEGADMDAAFGRGLSLVDAYSVDTSVRRSAEGTVVRAVVAV</sequence>
<dbReference type="CDD" id="cd16936">
    <property type="entry name" value="HATPase_RsbW-like"/>
    <property type="match status" value="1"/>
</dbReference>
<dbReference type="PANTHER" id="PTHR35526">
    <property type="entry name" value="ANTI-SIGMA-F FACTOR RSBW-RELATED"/>
    <property type="match status" value="1"/>
</dbReference>